<evidence type="ECO:0000256" key="2">
    <source>
        <dbReference type="ARBA" id="ARBA00023043"/>
    </source>
</evidence>
<dbReference type="Gene3D" id="1.25.40.20">
    <property type="entry name" value="Ankyrin repeat-containing domain"/>
    <property type="match status" value="1"/>
</dbReference>
<feature type="repeat" description="ANK" evidence="3">
    <location>
        <begin position="51"/>
        <end position="78"/>
    </location>
</feature>
<evidence type="ECO:0000256" key="1">
    <source>
        <dbReference type="ARBA" id="ARBA00022737"/>
    </source>
</evidence>
<dbReference type="SMART" id="SM00248">
    <property type="entry name" value="ANK"/>
    <property type="match status" value="2"/>
</dbReference>
<dbReference type="Proteomes" id="UP000759537">
    <property type="component" value="Unassembled WGS sequence"/>
</dbReference>
<dbReference type="GO" id="GO:0005737">
    <property type="term" value="C:cytoplasm"/>
    <property type="evidence" value="ECO:0007669"/>
    <property type="project" value="TreeGrafter"/>
</dbReference>
<dbReference type="AlphaFoldDB" id="A0A9P5MZB2"/>
<evidence type="ECO:0000256" key="3">
    <source>
        <dbReference type="PROSITE-ProRule" id="PRU00023"/>
    </source>
</evidence>
<dbReference type="InterPro" id="IPR002110">
    <property type="entry name" value="Ankyrin_rpt"/>
</dbReference>
<feature type="repeat" description="ANK" evidence="3">
    <location>
        <begin position="19"/>
        <end position="51"/>
    </location>
</feature>
<evidence type="ECO:0000313" key="4">
    <source>
        <dbReference type="EMBL" id="KAF8482389.1"/>
    </source>
</evidence>
<dbReference type="InterPro" id="IPR036770">
    <property type="entry name" value="Ankyrin_rpt-contain_sf"/>
</dbReference>
<dbReference type="PANTHER" id="PTHR24198:SF165">
    <property type="entry name" value="ANKYRIN REPEAT-CONTAINING PROTEIN-RELATED"/>
    <property type="match status" value="1"/>
</dbReference>
<dbReference type="PROSITE" id="PS50297">
    <property type="entry name" value="ANK_REP_REGION"/>
    <property type="match status" value="2"/>
</dbReference>
<keyword evidence="5" id="KW-1185">Reference proteome</keyword>
<keyword evidence="1" id="KW-0677">Repeat</keyword>
<dbReference type="SUPFAM" id="SSF48403">
    <property type="entry name" value="Ankyrin repeat"/>
    <property type="match status" value="1"/>
</dbReference>
<dbReference type="PROSITE" id="PS50088">
    <property type="entry name" value="ANK_REPEAT"/>
    <property type="match status" value="2"/>
</dbReference>
<dbReference type="PANTHER" id="PTHR24198">
    <property type="entry name" value="ANKYRIN REPEAT AND PROTEIN KINASE DOMAIN-CONTAINING PROTEIN"/>
    <property type="match status" value="1"/>
</dbReference>
<comment type="caution">
    <text evidence="4">The sequence shown here is derived from an EMBL/GenBank/DDBJ whole genome shotgun (WGS) entry which is preliminary data.</text>
</comment>
<reference evidence="4" key="1">
    <citation type="submission" date="2019-10" db="EMBL/GenBank/DDBJ databases">
        <authorList>
            <consortium name="DOE Joint Genome Institute"/>
            <person name="Kuo A."/>
            <person name="Miyauchi S."/>
            <person name="Kiss E."/>
            <person name="Drula E."/>
            <person name="Kohler A."/>
            <person name="Sanchez-Garcia M."/>
            <person name="Andreopoulos B."/>
            <person name="Barry K.W."/>
            <person name="Bonito G."/>
            <person name="Buee M."/>
            <person name="Carver A."/>
            <person name="Chen C."/>
            <person name="Cichocki N."/>
            <person name="Clum A."/>
            <person name="Culley D."/>
            <person name="Crous P.W."/>
            <person name="Fauchery L."/>
            <person name="Girlanda M."/>
            <person name="Hayes R."/>
            <person name="Keri Z."/>
            <person name="LaButti K."/>
            <person name="Lipzen A."/>
            <person name="Lombard V."/>
            <person name="Magnuson J."/>
            <person name="Maillard F."/>
            <person name="Morin E."/>
            <person name="Murat C."/>
            <person name="Nolan M."/>
            <person name="Ohm R."/>
            <person name="Pangilinan J."/>
            <person name="Pereira M."/>
            <person name="Perotto S."/>
            <person name="Peter M."/>
            <person name="Riley R."/>
            <person name="Sitrit Y."/>
            <person name="Stielow B."/>
            <person name="Szollosi G."/>
            <person name="Zifcakova L."/>
            <person name="Stursova M."/>
            <person name="Spatafora J.W."/>
            <person name="Tedersoo L."/>
            <person name="Vaario L.-M."/>
            <person name="Yamada A."/>
            <person name="Yan M."/>
            <person name="Wang P."/>
            <person name="Xu J."/>
            <person name="Bruns T."/>
            <person name="Baldrian P."/>
            <person name="Vilgalys R."/>
            <person name="Henrissat B."/>
            <person name="Grigoriev I.V."/>
            <person name="Hibbett D."/>
            <person name="Nagy L.G."/>
            <person name="Martin F.M."/>
        </authorList>
    </citation>
    <scope>NUCLEOTIDE SEQUENCE</scope>
    <source>
        <strain evidence="4">Prilba</strain>
    </source>
</reference>
<accession>A0A9P5MZB2</accession>
<dbReference type="EMBL" id="WHVB01000005">
    <property type="protein sequence ID" value="KAF8482389.1"/>
    <property type="molecule type" value="Genomic_DNA"/>
</dbReference>
<protein>
    <submittedName>
        <fullName evidence="4">Ankyrin repeat protein</fullName>
    </submittedName>
</protein>
<dbReference type="Pfam" id="PF13857">
    <property type="entry name" value="Ank_5"/>
    <property type="match status" value="1"/>
</dbReference>
<reference evidence="4" key="2">
    <citation type="journal article" date="2020" name="Nat. Commun.">
        <title>Large-scale genome sequencing of mycorrhizal fungi provides insights into the early evolution of symbiotic traits.</title>
        <authorList>
            <person name="Miyauchi S."/>
            <person name="Kiss E."/>
            <person name="Kuo A."/>
            <person name="Drula E."/>
            <person name="Kohler A."/>
            <person name="Sanchez-Garcia M."/>
            <person name="Morin E."/>
            <person name="Andreopoulos B."/>
            <person name="Barry K.W."/>
            <person name="Bonito G."/>
            <person name="Buee M."/>
            <person name="Carver A."/>
            <person name="Chen C."/>
            <person name="Cichocki N."/>
            <person name="Clum A."/>
            <person name="Culley D."/>
            <person name="Crous P.W."/>
            <person name="Fauchery L."/>
            <person name="Girlanda M."/>
            <person name="Hayes R.D."/>
            <person name="Keri Z."/>
            <person name="LaButti K."/>
            <person name="Lipzen A."/>
            <person name="Lombard V."/>
            <person name="Magnuson J."/>
            <person name="Maillard F."/>
            <person name="Murat C."/>
            <person name="Nolan M."/>
            <person name="Ohm R.A."/>
            <person name="Pangilinan J."/>
            <person name="Pereira M.F."/>
            <person name="Perotto S."/>
            <person name="Peter M."/>
            <person name="Pfister S."/>
            <person name="Riley R."/>
            <person name="Sitrit Y."/>
            <person name="Stielow J.B."/>
            <person name="Szollosi G."/>
            <person name="Zifcakova L."/>
            <person name="Stursova M."/>
            <person name="Spatafora J.W."/>
            <person name="Tedersoo L."/>
            <person name="Vaario L.M."/>
            <person name="Yamada A."/>
            <person name="Yan M."/>
            <person name="Wang P."/>
            <person name="Xu J."/>
            <person name="Bruns T."/>
            <person name="Baldrian P."/>
            <person name="Vilgalys R."/>
            <person name="Dunand C."/>
            <person name="Henrissat B."/>
            <person name="Grigoriev I.V."/>
            <person name="Hibbett D."/>
            <person name="Nagy L.G."/>
            <person name="Martin F.M."/>
        </authorList>
    </citation>
    <scope>NUCLEOTIDE SEQUENCE</scope>
    <source>
        <strain evidence="4">Prilba</strain>
    </source>
</reference>
<proteinExistence type="predicted"/>
<sequence length="78" mass="8680">MTGRLLLEHGALVNAQSRSHKTPLYRASEYGRLEAVEVLLGHGADLHIQRKYQNPLQVARSKGHVEVVQLLLMHGAES</sequence>
<keyword evidence="2 3" id="KW-0040">ANK repeat</keyword>
<evidence type="ECO:0000313" key="5">
    <source>
        <dbReference type="Proteomes" id="UP000759537"/>
    </source>
</evidence>
<name>A0A9P5MZB2_9AGAM</name>
<dbReference type="OrthoDB" id="194358at2759"/>
<organism evidence="4 5">
    <name type="scientific">Russula ochroleuca</name>
    <dbReference type="NCBI Taxonomy" id="152965"/>
    <lineage>
        <taxon>Eukaryota</taxon>
        <taxon>Fungi</taxon>
        <taxon>Dikarya</taxon>
        <taxon>Basidiomycota</taxon>
        <taxon>Agaricomycotina</taxon>
        <taxon>Agaricomycetes</taxon>
        <taxon>Russulales</taxon>
        <taxon>Russulaceae</taxon>
        <taxon>Russula</taxon>
    </lineage>
</organism>
<gene>
    <name evidence="4" type="ORF">DFH94DRAFT_726542</name>
</gene>